<evidence type="ECO:0000313" key="1">
    <source>
        <dbReference type="EMBL" id="KAF0707656.1"/>
    </source>
</evidence>
<keyword evidence="1" id="KW-0378">Hydrolase</keyword>
<keyword evidence="1" id="KW-0547">Nucleotide-binding</keyword>
<dbReference type="PANTHER" id="PTHR10492:SF57">
    <property type="entry name" value="ATP-DEPENDENT DNA HELICASE"/>
    <property type="match status" value="1"/>
</dbReference>
<reference evidence="1 2" key="1">
    <citation type="submission" date="2019-08" db="EMBL/GenBank/DDBJ databases">
        <title>Whole genome of Aphis craccivora.</title>
        <authorList>
            <person name="Voronova N.V."/>
            <person name="Shulinski R.S."/>
            <person name="Bandarenka Y.V."/>
            <person name="Zhorov D.G."/>
            <person name="Warner D."/>
        </authorList>
    </citation>
    <scope>NUCLEOTIDE SEQUENCE [LARGE SCALE GENOMIC DNA]</scope>
    <source>
        <strain evidence="1">180601</strain>
        <tissue evidence="1">Whole Body</tissue>
    </source>
</reference>
<sequence length="388" mass="44761">MDKSVVGYTLYSVVWQKRGLPHAHILVWLVDKIRPDEIDSIISTEIPDETVDPKLHTVVTKHMIHGPCGDLNCNSPCIVDGKCSKPYPKDLIAETITGNDGYLLYRRRSVANNGRSVVVKIRRQNVDVYNRWIVAYPPILSKAFETHINVEYCNSMGRYVSSNEAICRIFSFAIHKKYPTVVHLAVHLENGQRAYFNEWNAADRAARPPSTTLTSFITVCQTDDFSRTLLYADMPRYYVWNASSKSFHRRRQGTPIERHPNIYECYLRLLLVYVRGPTSFEQLRTSDSNWDDTLKDSVISSSPHQIHVLHRVHRQTLNPTLQRTAEMNNETLIMIENMCLLMAKKVLSCLGMTVNNRHVHDALNHEWQREQHYDTEALAETVRTNVPQ</sequence>
<gene>
    <name evidence="1" type="ORF">FWK35_00024101</name>
</gene>
<dbReference type="OrthoDB" id="6606840at2759"/>
<protein>
    <submittedName>
        <fullName evidence="1">ATP-dependent DNA helicase</fullName>
    </submittedName>
</protein>
<keyword evidence="1" id="KW-0347">Helicase</keyword>
<comment type="caution">
    <text evidence="1">The sequence shown here is derived from an EMBL/GenBank/DDBJ whole genome shotgun (WGS) entry which is preliminary data.</text>
</comment>
<dbReference type="AlphaFoldDB" id="A0A6G0VS54"/>
<dbReference type="PANTHER" id="PTHR10492">
    <property type="match status" value="1"/>
</dbReference>
<dbReference type="GO" id="GO:0004386">
    <property type="term" value="F:helicase activity"/>
    <property type="evidence" value="ECO:0007669"/>
    <property type="project" value="UniProtKB-KW"/>
</dbReference>
<evidence type="ECO:0000313" key="2">
    <source>
        <dbReference type="Proteomes" id="UP000478052"/>
    </source>
</evidence>
<keyword evidence="2" id="KW-1185">Reference proteome</keyword>
<organism evidence="1 2">
    <name type="scientific">Aphis craccivora</name>
    <name type="common">Cowpea aphid</name>
    <dbReference type="NCBI Taxonomy" id="307492"/>
    <lineage>
        <taxon>Eukaryota</taxon>
        <taxon>Metazoa</taxon>
        <taxon>Ecdysozoa</taxon>
        <taxon>Arthropoda</taxon>
        <taxon>Hexapoda</taxon>
        <taxon>Insecta</taxon>
        <taxon>Pterygota</taxon>
        <taxon>Neoptera</taxon>
        <taxon>Paraneoptera</taxon>
        <taxon>Hemiptera</taxon>
        <taxon>Sternorrhyncha</taxon>
        <taxon>Aphidomorpha</taxon>
        <taxon>Aphidoidea</taxon>
        <taxon>Aphididae</taxon>
        <taxon>Aphidini</taxon>
        <taxon>Aphis</taxon>
        <taxon>Aphis</taxon>
    </lineage>
</organism>
<dbReference type="EMBL" id="VUJU01012447">
    <property type="protein sequence ID" value="KAF0707656.1"/>
    <property type="molecule type" value="Genomic_DNA"/>
</dbReference>
<keyword evidence="1" id="KW-0067">ATP-binding</keyword>
<proteinExistence type="predicted"/>
<accession>A0A6G0VS54</accession>
<name>A0A6G0VS54_APHCR</name>
<dbReference type="Proteomes" id="UP000478052">
    <property type="component" value="Unassembled WGS sequence"/>
</dbReference>